<dbReference type="AlphaFoldDB" id="A0A8T1EDL8"/>
<organism evidence="1 2">
    <name type="scientific">Phytophthora cactorum</name>
    <dbReference type="NCBI Taxonomy" id="29920"/>
    <lineage>
        <taxon>Eukaryota</taxon>
        <taxon>Sar</taxon>
        <taxon>Stramenopiles</taxon>
        <taxon>Oomycota</taxon>
        <taxon>Peronosporomycetes</taxon>
        <taxon>Peronosporales</taxon>
        <taxon>Peronosporaceae</taxon>
        <taxon>Phytophthora</taxon>
    </lineage>
</organism>
<name>A0A8T1EDL8_9STRA</name>
<gene>
    <name evidence="1" type="ORF">PC117_g3638</name>
</gene>
<proteinExistence type="predicted"/>
<evidence type="ECO:0000313" key="2">
    <source>
        <dbReference type="Proteomes" id="UP000736787"/>
    </source>
</evidence>
<evidence type="ECO:0000313" key="1">
    <source>
        <dbReference type="EMBL" id="KAG2951361.1"/>
    </source>
</evidence>
<dbReference type="VEuPathDB" id="FungiDB:PC110_g12111"/>
<accession>A0A8T1EDL8</accession>
<protein>
    <submittedName>
        <fullName evidence="1">Uncharacterized protein</fullName>
    </submittedName>
</protein>
<comment type="caution">
    <text evidence="1">The sequence shown here is derived from an EMBL/GenBank/DDBJ whole genome shotgun (WGS) entry which is preliminary data.</text>
</comment>
<dbReference type="EMBL" id="RCMK01000053">
    <property type="protein sequence ID" value="KAG2951361.1"/>
    <property type="molecule type" value="Genomic_DNA"/>
</dbReference>
<reference evidence="1" key="1">
    <citation type="submission" date="2018-10" db="EMBL/GenBank/DDBJ databases">
        <title>Effector identification in a new, highly contiguous assembly of the strawberry crown rot pathogen Phytophthora cactorum.</title>
        <authorList>
            <person name="Armitage A.D."/>
            <person name="Nellist C.F."/>
            <person name="Bates H."/>
            <person name="Vickerstaff R.J."/>
            <person name="Harrison R.J."/>
        </authorList>
    </citation>
    <scope>NUCLEOTIDE SEQUENCE</scope>
    <source>
        <strain evidence="1">4040</strain>
    </source>
</reference>
<sequence>MGASCCQNPHGDYSASVEAETTFIFQVELKDLGVVSKSLGISFQNDDATGWSLDQEQVIKELLEKFQLDKVAPVHVSIGGDHDGEGAGDLLPNGGAGAPGVWAPGRPTPGVRGTQSNQTSHAPREGDWCLAKNITKYLKGAVHYKFAINGDKAGMLVEAYSDAEYAADKTDRTSVTGGTTAERLGIIELLQEINVETRTQSVLHVSNLAAIAQIEGENTSGRAKHIDVRLKFVKDIVE</sequence>
<dbReference type="Proteomes" id="UP000736787">
    <property type="component" value="Unassembled WGS sequence"/>
</dbReference>